<gene>
    <name evidence="2" type="ORF">HNR50_001787</name>
</gene>
<dbReference type="EMBL" id="JACHGJ010000002">
    <property type="protein sequence ID" value="MBB6480129.1"/>
    <property type="molecule type" value="Genomic_DNA"/>
</dbReference>
<dbReference type="AlphaFoldDB" id="A0A841RB37"/>
<organism evidence="2 3">
    <name type="scientific">Spirochaeta isovalerica</name>
    <dbReference type="NCBI Taxonomy" id="150"/>
    <lineage>
        <taxon>Bacteria</taxon>
        <taxon>Pseudomonadati</taxon>
        <taxon>Spirochaetota</taxon>
        <taxon>Spirochaetia</taxon>
        <taxon>Spirochaetales</taxon>
        <taxon>Spirochaetaceae</taxon>
        <taxon>Spirochaeta</taxon>
    </lineage>
</organism>
<dbReference type="InterPro" id="IPR029021">
    <property type="entry name" value="Prot-tyrosine_phosphatase-like"/>
</dbReference>
<proteinExistence type="predicted"/>
<dbReference type="SUPFAM" id="SSF52799">
    <property type="entry name" value="(Phosphotyrosine protein) phosphatases II"/>
    <property type="match status" value="1"/>
</dbReference>
<reference evidence="2 3" key="1">
    <citation type="submission" date="2020-08" db="EMBL/GenBank/DDBJ databases">
        <title>Genomic Encyclopedia of Type Strains, Phase IV (KMG-IV): sequencing the most valuable type-strain genomes for metagenomic binning, comparative biology and taxonomic classification.</title>
        <authorList>
            <person name="Goeker M."/>
        </authorList>
    </citation>
    <scope>NUCLEOTIDE SEQUENCE [LARGE SCALE GENOMIC DNA]</scope>
    <source>
        <strain evidence="2 3">DSM 2461</strain>
    </source>
</reference>
<keyword evidence="2" id="KW-0378">Hydrolase</keyword>
<protein>
    <submittedName>
        <fullName evidence="2">Protein tyrosine phosphatase (PTP) superfamily phosphohydrolase (DUF442 family)</fullName>
    </submittedName>
</protein>
<comment type="caution">
    <text evidence="2">The sequence shown here is derived from an EMBL/GenBank/DDBJ whole genome shotgun (WGS) entry which is preliminary data.</text>
</comment>
<feature type="domain" description="DSP-PTPase phosphatase fused to NAD+ Kinase" evidence="1">
    <location>
        <begin position="12"/>
        <end position="126"/>
    </location>
</feature>
<evidence type="ECO:0000313" key="2">
    <source>
        <dbReference type="EMBL" id="MBB6480129.1"/>
    </source>
</evidence>
<sequence>MNNKELPRFYNHDENFATGAQPSVEGIKLLKEKGFTAVVNISPVSTPNFLPGEGGLVEGLGMDYVHFPVDCSNLRDRHYKMFSAILDGLEGEKIFIHCGGNIKSSSLLHMYRVIEKKVDEKESLDELLKIQNPEQKWFDYFKRFGMAG</sequence>
<dbReference type="Proteomes" id="UP000587760">
    <property type="component" value="Unassembled WGS sequence"/>
</dbReference>
<accession>A0A841RB37</accession>
<evidence type="ECO:0000259" key="1">
    <source>
        <dbReference type="Pfam" id="PF22741"/>
    </source>
</evidence>
<evidence type="ECO:0000313" key="3">
    <source>
        <dbReference type="Proteomes" id="UP000587760"/>
    </source>
</evidence>
<dbReference type="Pfam" id="PF22741">
    <property type="entry name" value="PTP-NADK"/>
    <property type="match status" value="1"/>
</dbReference>
<keyword evidence="3" id="KW-1185">Reference proteome</keyword>
<dbReference type="RefSeq" id="WP_184745974.1">
    <property type="nucleotide sequence ID" value="NZ_JACHGJ010000002.1"/>
</dbReference>
<dbReference type="InterPro" id="IPR055214">
    <property type="entry name" value="PTP-NADK"/>
</dbReference>
<name>A0A841RB37_9SPIO</name>
<dbReference type="Gene3D" id="3.90.190.10">
    <property type="entry name" value="Protein tyrosine phosphatase superfamily"/>
    <property type="match status" value="1"/>
</dbReference>
<dbReference type="GO" id="GO:0016787">
    <property type="term" value="F:hydrolase activity"/>
    <property type="evidence" value="ECO:0007669"/>
    <property type="project" value="UniProtKB-KW"/>
</dbReference>